<dbReference type="Proteomes" id="UP000499080">
    <property type="component" value="Unassembled WGS sequence"/>
</dbReference>
<keyword evidence="1" id="KW-0812">Transmembrane</keyword>
<keyword evidence="4" id="KW-1185">Reference proteome</keyword>
<evidence type="ECO:0000313" key="3">
    <source>
        <dbReference type="EMBL" id="GBO18745.1"/>
    </source>
</evidence>
<evidence type="ECO:0000313" key="4">
    <source>
        <dbReference type="Proteomes" id="UP000499080"/>
    </source>
</evidence>
<gene>
    <name evidence="2" type="ORF">AVEN_248086_1</name>
    <name evidence="3" type="ORF">AVEN_70800_1</name>
</gene>
<name>A0A4Y2V0M7_ARAVE</name>
<evidence type="ECO:0000256" key="1">
    <source>
        <dbReference type="SAM" id="Phobius"/>
    </source>
</evidence>
<proteinExistence type="predicted"/>
<comment type="caution">
    <text evidence="3">The sequence shown here is derived from an EMBL/GenBank/DDBJ whole genome shotgun (WGS) entry which is preliminary data.</text>
</comment>
<reference evidence="3 4" key="1">
    <citation type="journal article" date="2019" name="Sci. Rep.">
        <title>Orb-weaving spider Araneus ventricosus genome elucidates the spidroin gene catalogue.</title>
        <authorList>
            <person name="Kono N."/>
            <person name="Nakamura H."/>
            <person name="Ohtoshi R."/>
            <person name="Moran D.A.P."/>
            <person name="Shinohara A."/>
            <person name="Yoshida Y."/>
            <person name="Fujiwara M."/>
            <person name="Mori M."/>
            <person name="Tomita M."/>
            <person name="Arakawa K."/>
        </authorList>
    </citation>
    <scope>NUCLEOTIDE SEQUENCE [LARGE SCALE GENOMIC DNA]</scope>
</reference>
<dbReference type="AlphaFoldDB" id="A0A4Y2V0M7"/>
<protein>
    <submittedName>
        <fullName evidence="3">Uncharacterized protein</fullName>
    </submittedName>
</protein>
<evidence type="ECO:0000313" key="2">
    <source>
        <dbReference type="EMBL" id="GBO18744.1"/>
    </source>
</evidence>
<sequence length="128" mass="14602">MAVEGIETRATTGDVDIYIVRFGLEKAISHPIVDITGQYVDLVVLLIALAPPESNIYFMKTGKRKVEAKLFSTRKLQKELSFPQTILLLHAFRERHNRREKTKHYSYSFSNVFPFVAPAIIPVLMVPL</sequence>
<keyword evidence="1" id="KW-0472">Membrane</keyword>
<accession>A0A4Y2V0M7</accession>
<feature type="transmembrane region" description="Helical" evidence="1">
    <location>
        <begin position="105"/>
        <end position="125"/>
    </location>
</feature>
<dbReference type="EMBL" id="BGPR01042344">
    <property type="protein sequence ID" value="GBO18744.1"/>
    <property type="molecule type" value="Genomic_DNA"/>
</dbReference>
<dbReference type="EMBL" id="BGPR01042346">
    <property type="protein sequence ID" value="GBO18745.1"/>
    <property type="molecule type" value="Genomic_DNA"/>
</dbReference>
<organism evidence="3 4">
    <name type="scientific">Araneus ventricosus</name>
    <name type="common">Orbweaver spider</name>
    <name type="synonym">Epeira ventricosa</name>
    <dbReference type="NCBI Taxonomy" id="182803"/>
    <lineage>
        <taxon>Eukaryota</taxon>
        <taxon>Metazoa</taxon>
        <taxon>Ecdysozoa</taxon>
        <taxon>Arthropoda</taxon>
        <taxon>Chelicerata</taxon>
        <taxon>Arachnida</taxon>
        <taxon>Araneae</taxon>
        <taxon>Araneomorphae</taxon>
        <taxon>Entelegynae</taxon>
        <taxon>Araneoidea</taxon>
        <taxon>Araneidae</taxon>
        <taxon>Araneus</taxon>
    </lineage>
</organism>
<keyword evidence="1" id="KW-1133">Transmembrane helix</keyword>